<gene>
    <name evidence="2" type="ORF">HU200_052458</name>
</gene>
<name>A0A835AR40_9POAL</name>
<organism evidence="2 3">
    <name type="scientific">Digitaria exilis</name>
    <dbReference type="NCBI Taxonomy" id="1010633"/>
    <lineage>
        <taxon>Eukaryota</taxon>
        <taxon>Viridiplantae</taxon>
        <taxon>Streptophyta</taxon>
        <taxon>Embryophyta</taxon>
        <taxon>Tracheophyta</taxon>
        <taxon>Spermatophyta</taxon>
        <taxon>Magnoliopsida</taxon>
        <taxon>Liliopsida</taxon>
        <taxon>Poales</taxon>
        <taxon>Poaceae</taxon>
        <taxon>PACMAD clade</taxon>
        <taxon>Panicoideae</taxon>
        <taxon>Panicodae</taxon>
        <taxon>Paniceae</taxon>
        <taxon>Anthephorinae</taxon>
        <taxon>Digitaria</taxon>
    </lineage>
</organism>
<feature type="signal peptide" evidence="1">
    <location>
        <begin position="1"/>
        <end position="18"/>
    </location>
</feature>
<accession>A0A835AR40</accession>
<reference evidence="2" key="1">
    <citation type="submission" date="2020-07" db="EMBL/GenBank/DDBJ databases">
        <title>Genome sequence and genetic diversity analysis of an under-domesticated orphan crop, white fonio (Digitaria exilis).</title>
        <authorList>
            <person name="Bennetzen J.L."/>
            <person name="Chen S."/>
            <person name="Ma X."/>
            <person name="Wang X."/>
            <person name="Yssel A.E.J."/>
            <person name="Chaluvadi S.R."/>
            <person name="Johnson M."/>
            <person name="Gangashetty P."/>
            <person name="Hamidou F."/>
            <person name="Sanogo M.D."/>
            <person name="Zwaenepoel A."/>
            <person name="Wallace J."/>
            <person name="Van De Peer Y."/>
            <person name="Van Deynze A."/>
        </authorList>
    </citation>
    <scope>NUCLEOTIDE SEQUENCE</scope>
    <source>
        <tissue evidence="2">Leaves</tissue>
    </source>
</reference>
<comment type="caution">
    <text evidence="2">The sequence shown here is derived from an EMBL/GenBank/DDBJ whole genome shotgun (WGS) entry which is preliminary data.</text>
</comment>
<keyword evidence="1" id="KW-0732">Signal</keyword>
<evidence type="ECO:0000256" key="1">
    <source>
        <dbReference type="SAM" id="SignalP"/>
    </source>
</evidence>
<feature type="chain" id="PRO_5032897878" evidence="1">
    <location>
        <begin position="19"/>
        <end position="91"/>
    </location>
</feature>
<dbReference type="OrthoDB" id="675438at2759"/>
<evidence type="ECO:0000313" key="3">
    <source>
        <dbReference type="Proteomes" id="UP000636709"/>
    </source>
</evidence>
<protein>
    <submittedName>
        <fullName evidence="2">Uncharacterized protein</fullName>
    </submittedName>
</protein>
<proteinExistence type="predicted"/>
<keyword evidence="3" id="KW-1185">Reference proteome</keyword>
<dbReference type="Proteomes" id="UP000636709">
    <property type="component" value="Unassembled WGS sequence"/>
</dbReference>
<sequence>MHLFFLCPFSQWCWRFLSIQWDTSLVFMEMIIQSRRDFQSKVFREIIILAVWAIWTHRNERSIFTGEFRLIIYRAKPSLKLELEDWLSSFQ</sequence>
<dbReference type="EMBL" id="JACEFO010002286">
    <property type="protein sequence ID" value="KAF8668063.1"/>
    <property type="molecule type" value="Genomic_DNA"/>
</dbReference>
<evidence type="ECO:0000313" key="2">
    <source>
        <dbReference type="EMBL" id="KAF8668063.1"/>
    </source>
</evidence>
<dbReference type="AlphaFoldDB" id="A0A835AR40"/>